<name>A0A371G235_MUCPR</name>
<keyword evidence="2" id="KW-1185">Reference proteome</keyword>
<reference evidence="1" key="1">
    <citation type="submission" date="2018-05" db="EMBL/GenBank/DDBJ databases">
        <title>Draft genome of Mucuna pruriens seed.</title>
        <authorList>
            <person name="Nnadi N.E."/>
            <person name="Vos R."/>
            <person name="Hasami M.H."/>
            <person name="Devisetty U.K."/>
            <person name="Aguiy J.C."/>
        </authorList>
    </citation>
    <scope>NUCLEOTIDE SEQUENCE [LARGE SCALE GENOMIC DNA]</scope>
    <source>
        <strain evidence="1">JCA_2017</strain>
    </source>
</reference>
<gene>
    <name evidence="1" type="ORF">CR513_34314</name>
</gene>
<evidence type="ECO:0000313" key="2">
    <source>
        <dbReference type="Proteomes" id="UP000257109"/>
    </source>
</evidence>
<evidence type="ECO:0000313" key="1">
    <source>
        <dbReference type="EMBL" id="RDX84612.1"/>
    </source>
</evidence>
<dbReference type="Proteomes" id="UP000257109">
    <property type="component" value="Unassembled WGS sequence"/>
</dbReference>
<dbReference type="OrthoDB" id="1722863at2759"/>
<protein>
    <submittedName>
        <fullName evidence="1">Uncharacterized protein</fullName>
    </submittedName>
</protein>
<sequence>MNNIVATSVVNVFAQINSIPILNGMNFKVLKEVLEIVLSCMDLDLALQVEESIPTLDNLQKVKIEK</sequence>
<dbReference type="AlphaFoldDB" id="A0A371G235"/>
<dbReference type="EMBL" id="QJKJ01006995">
    <property type="protein sequence ID" value="RDX84612.1"/>
    <property type="molecule type" value="Genomic_DNA"/>
</dbReference>
<feature type="non-terminal residue" evidence="1">
    <location>
        <position position="1"/>
    </location>
</feature>
<comment type="caution">
    <text evidence="1">The sequence shown here is derived from an EMBL/GenBank/DDBJ whole genome shotgun (WGS) entry which is preliminary data.</text>
</comment>
<proteinExistence type="predicted"/>
<accession>A0A371G235</accession>
<organism evidence="1 2">
    <name type="scientific">Mucuna pruriens</name>
    <name type="common">Velvet bean</name>
    <name type="synonym">Dolichos pruriens</name>
    <dbReference type="NCBI Taxonomy" id="157652"/>
    <lineage>
        <taxon>Eukaryota</taxon>
        <taxon>Viridiplantae</taxon>
        <taxon>Streptophyta</taxon>
        <taxon>Embryophyta</taxon>
        <taxon>Tracheophyta</taxon>
        <taxon>Spermatophyta</taxon>
        <taxon>Magnoliopsida</taxon>
        <taxon>eudicotyledons</taxon>
        <taxon>Gunneridae</taxon>
        <taxon>Pentapetalae</taxon>
        <taxon>rosids</taxon>
        <taxon>fabids</taxon>
        <taxon>Fabales</taxon>
        <taxon>Fabaceae</taxon>
        <taxon>Papilionoideae</taxon>
        <taxon>50 kb inversion clade</taxon>
        <taxon>NPAAA clade</taxon>
        <taxon>indigoferoid/millettioid clade</taxon>
        <taxon>Phaseoleae</taxon>
        <taxon>Mucuna</taxon>
    </lineage>
</organism>